<proteinExistence type="predicted"/>
<dbReference type="AlphaFoldDB" id="A0A6M3IPT8"/>
<evidence type="ECO:0000313" key="2">
    <source>
        <dbReference type="EMBL" id="QJA59324.1"/>
    </source>
</evidence>
<dbReference type="EMBL" id="MT141365">
    <property type="protein sequence ID" value="QJA59324.1"/>
    <property type="molecule type" value="Genomic_DNA"/>
</dbReference>
<gene>
    <name evidence="2" type="ORF">MM415B01308_0002</name>
</gene>
<accession>A0A6M3IPT8</accession>
<protein>
    <submittedName>
        <fullName evidence="2">Uncharacterized protein</fullName>
    </submittedName>
</protein>
<organism evidence="2">
    <name type="scientific">viral metagenome</name>
    <dbReference type="NCBI Taxonomy" id="1070528"/>
    <lineage>
        <taxon>unclassified sequences</taxon>
        <taxon>metagenomes</taxon>
        <taxon>organismal metagenomes</taxon>
    </lineage>
</organism>
<name>A0A6M3IPT8_9ZZZZ</name>
<reference evidence="2" key="1">
    <citation type="submission" date="2020-03" db="EMBL/GenBank/DDBJ databases">
        <title>The deep terrestrial virosphere.</title>
        <authorList>
            <person name="Holmfeldt K."/>
            <person name="Nilsson E."/>
            <person name="Simone D."/>
            <person name="Lopez-Fernandez M."/>
            <person name="Wu X."/>
            <person name="de Brujin I."/>
            <person name="Lundin D."/>
            <person name="Andersson A."/>
            <person name="Bertilsson S."/>
            <person name="Dopson M."/>
        </authorList>
    </citation>
    <scope>NUCLEOTIDE SEQUENCE</scope>
    <source>
        <strain evidence="2">MM415B01308</strain>
    </source>
</reference>
<feature type="compositionally biased region" description="Low complexity" evidence="1">
    <location>
        <begin position="772"/>
        <end position="783"/>
    </location>
</feature>
<sequence length="789" mass="87043">MADFCIPRVKVNELKNAVTSGAIPIDTFSDMQSTERFNILSKYLEKDMARKMNADFELALVKNGMKKWADKYFTVQQKKTQKGAYQRTIEKIDKLDQLGALDKFSADSVLSRDGFAGDLVAEKMKVALTPGQVKYIYEQATKVEELSKVKSNTGNFTDAYLKEKTALDKYILKLRPAPVLAIAANNARANLLTFPSATLNIIANIPLGITGKLTRMAATGKVIGVNSKLQVEMFKEDMGLWARHGVDTVRITEINPSGDMRIGEEFTHTEGDDWYRKSSGLYQNAVFTWGMGAADKVSADYAFYDNLSAFSEKLAESEGNKGTYIKSRGAELMIDANRVDPQTDEGKVLRLVAQTDAFLSTITERTSKKHPNLGHKKTVELVARIRKELDDTYPQLKLGTWTVPFLVQPGNIVVRSVEASTGYGLLRGLIELGPAINELKQNNNPVPLYRSLHRISESGFALTFAALLVYGLDPDDFIPDYLLASPKEHQMVKAKNATYNSIRIGDWYISLDYFSLMAPALVGMLYARRFDIAKEPGKVAVGYASGVMGAASRLPGWVELSKLMGDGLEALNQTNDPTKGIATFLSSLVASVVSRNILAVSTLSKVSQATGSPRTAMYGDIIEQTMKGVPFLDQLLPEKIDPVTGEKMTSKGLVALFLGGGRVTKTSSNPVINEIERLAKTNMAPALANIGYSSSRMRELKEQIGDKKFQEALMEFGREYSRRAEDLIETLTYKNLPDEKKMKALNDLRSGASSTSVLEKILRKYGYKKSKGAATPKGATTPTYRPIPR</sequence>
<feature type="region of interest" description="Disordered" evidence="1">
    <location>
        <begin position="769"/>
        <end position="789"/>
    </location>
</feature>
<evidence type="ECO:0000256" key="1">
    <source>
        <dbReference type="SAM" id="MobiDB-lite"/>
    </source>
</evidence>